<name>A2A037_MICM2</name>
<protein>
    <submittedName>
        <fullName evidence="1">Uncharacterized protein</fullName>
    </submittedName>
</protein>
<dbReference type="Proteomes" id="UP000004095">
    <property type="component" value="Unassembled WGS sequence"/>
</dbReference>
<dbReference type="EMBL" id="AAWS01000090">
    <property type="protein sequence ID" value="EAY23995.1"/>
    <property type="molecule type" value="Genomic_DNA"/>
</dbReference>
<evidence type="ECO:0000313" key="2">
    <source>
        <dbReference type="Proteomes" id="UP000004095"/>
    </source>
</evidence>
<accession>A2A037</accession>
<reference evidence="1 2" key="1">
    <citation type="submission" date="2007-01" db="EMBL/GenBank/DDBJ databases">
        <authorList>
            <person name="Haygood M."/>
            <person name="Podell S."/>
            <person name="Anderson C."/>
            <person name="Hopkinson B."/>
            <person name="Roe K."/>
            <person name="Barbeau K."/>
            <person name="Gaasterland T."/>
            <person name="Ferriera S."/>
            <person name="Johnson J."/>
            <person name="Kravitz S."/>
            <person name="Beeson K."/>
            <person name="Sutton G."/>
            <person name="Rogers Y.-H."/>
            <person name="Friedman R."/>
            <person name="Frazier M."/>
            <person name="Venter J.C."/>
        </authorList>
    </citation>
    <scope>NUCLEOTIDE SEQUENCE [LARGE SCALE GENOMIC DNA]</scope>
    <source>
        <strain evidence="1 2">ATCC 23134</strain>
    </source>
</reference>
<organism evidence="1 2">
    <name type="scientific">Microscilla marina ATCC 23134</name>
    <dbReference type="NCBI Taxonomy" id="313606"/>
    <lineage>
        <taxon>Bacteria</taxon>
        <taxon>Pseudomonadati</taxon>
        <taxon>Bacteroidota</taxon>
        <taxon>Cytophagia</taxon>
        <taxon>Cytophagales</taxon>
        <taxon>Microscillaceae</taxon>
        <taxon>Microscilla</taxon>
    </lineage>
</organism>
<gene>
    <name evidence="1" type="ORF">M23134_03028</name>
</gene>
<dbReference type="AlphaFoldDB" id="A2A037"/>
<evidence type="ECO:0000313" key="1">
    <source>
        <dbReference type="EMBL" id="EAY23995.1"/>
    </source>
</evidence>
<proteinExistence type="predicted"/>
<comment type="caution">
    <text evidence="1">The sequence shown here is derived from an EMBL/GenBank/DDBJ whole genome shotgun (WGS) entry which is preliminary data.</text>
</comment>
<sequence>MVEQAWFVAVLASQTQIKVYKYLVIIKYKHQGSIKRT</sequence>
<keyword evidence="2" id="KW-1185">Reference proteome</keyword>